<organism evidence="3 4">
    <name type="scientific">Pontibacillus halophilus JSM 076056 = DSM 19796</name>
    <dbReference type="NCBI Taxonomy" id="1385510"/>
    <lineage>
        <taxon>Bacteria</taxon>
        <taxon>Bacillati</taxon>
        <taxon>Bacillota</taxon>
        <taxon>Bacilli</taxon>
        <taxon>Bacillales</taxon>
        <taxon>Bacillaceae</taxon>
        <taxon>Pontibacillus</taxon>
    </lineage>
</organism>
<name>A0A0A5GDA5_9BACI</name>
<dbReference type="STRING" id="1385510.GCA_000425205_03410"/>
<evidence type="ECO:0000313" key="4">
    <source>
        <dbReference type="Proteomes" id="UP000030528"/>
    </source>
</evidence>
<gene>
    <name evidence="3" type="ORF">N781_08690</name>
</gene>
<dbReference type="eggNOG" id="COG1525">
    <property type="taxonomic scope" value="Bacteria"/>
</dbReference>
<keyword evidence="4" id="KW-1185">Reference proteome</keyword>
<protein>
    <recommendedName>
        <fullName evidence="2">TNase-like domain-containing protein</fullName>
    </recommendedName>
</protein>
<sequence length="235" mass="26030">MKENANARHQRRSWSQFIAFLSLLAIILLVGCSNSSASEPEDAADEPTTETDTEEVAKQEKEELPTREEVDAENGDPDYDGLVERDLVDITEEVAISEIIDGDTAVVEGEKGKETVSLALIDAPELTLPDGSQDDNLGLKANDVLSNLNGSTVLIERTGATDDKGHELVHFWSRNNNYYYNFNKLMLKKGIARVNAPSPDVKYLDEFNEAESEAKAEEEDIWGIDGYVTEDGFEQ</sequence>
<dbReference type="SMART" id="SM00318">
    <property type="entry name" value="SNc"/>
    <property type="match status" value="1"/>
</dbReference>
<evidence type="ECO:0000259" key="2">
    <source>
        <dbReference type="PROSITE" id="PS50830"/>
    </source>
</evidence>
<dbReference type="EMBL" id="AVPE01000018">
    <property type="protein sequence ID" value="KGX89979.1"/>
    <property type="molecule type" value="Genomic_DNA"/>
</dbReference>
<dbReference type="InterPro" id="IPR035437">
    <property type="entry name" value="SNase_OB-fold_sf"/>
</dbReference>
<dbReference type="PROSITE" id="PS50830">
    <property type="entry name" value="TNASE_3"/>
    <property type="match status" value="1"/>
</dbReference>
<feature type="compositionally biased region" description="Acidic residues" evidence="1">
    <location>
        <begin position="39"/>
        <end position="54"/>
    </location>
</feature>
<dbReference type="OrthoDB" id="4376109at2"/>
<dbReference type="Gene3D" id="2.40.50.90">
    <property type="match status" value="1"/>
</dbReference>
<dbReference type="PROSITE" id="PS51257">
    <property type="entry name" value="PROKAR_LIPOPROTEIN"/>
    <property type="match status" value="1"/>
</dbReference>
<dbReference type="InterPro" id="IPR016071">
    <property type="entry name" value="Staphylococal_nuclease_OB-fold"/>
</dbReference>
<feature type="domain" description="TNase-like" evidence="2">
    <location>
        <begin position="90"/>
        <end position="224"/>
    </location>
</feature>
<dbReference type="AlphaFoldDB" id="A0A0A5GDA5"/>
<proteinExistence type="predicted"/>
<reference evidence="3 4" key="1">
    <citation type="submission" date="2013-08" db="EMBL/GenBank/DDBJ databases">
        <authorList>
            <person name="Huang J."/>
            <person name="Wang G."/>
        </authorList>
    </citation>
    <scope>NUCLEOTIDE SEQUENCE [LARGE SCALE GENOMIC DNA]</scope>
    <source>
        <strain evidence="3 4">JSM 076056</strain>
    </source>
</reference>
<feature type="compositionally biased region" description="Acidic residues" evidence="1">
    <location>
        <begin position="70"/>
        <end position="81"/>
    </location>
</feature>
<dbReference type="SUPFAM" id="SSF50199">
    <property type="entry name" value="Staphylococcal nuclease"/>
    <property type="match status" value="1"/>
</dbReference>
<dbReference type="Pfam" id="PF00565">
    <property type="entry name" value="SNase"/>
    <property type="match status" value="1"/>
</dbReference>
<evidence type="ECO:0000313" key="3">
    <source>
        <dbReference type="EMBL" id="KGX89979.1"/>
    </source>
</evidence>
<dbReference type="Proteomes" id="UP000030528">
    <property type="component" value="Unassembled WGS sequence"/>
</dbReference>
<dbReference type="RefSeq" id="WP_026801603.1">
    <property type="nucleotide sequence ID" value="NZ_AULI01000020.1"/>
</dbReference>
<accession>A0A0A5GDA5</accession>
<feature type="compositionally biased region" description="Basic and acidic residues" evidence="1">
    <location>
        <begin position="55"/>
        <end position="69"/>
    </location>
</feature>
<comment type="caution">
    <text evidence="3">The sequence shown here is derived from an EMBL/GenBank/DDBJ whole genome shotgun (WGS) entry which is preliminary data.</text>
</comment>
<feature type="region of interest" description="Disordered" evidence="1">
    <location>
        <begin position="35"/>
        <end position="81"/>
    </location>
</feature>
<evidence type="ECO:0000256" key="1">
    <source>
        <dbReference type="SAM" id="MobiDB-lite"/>
    </source>
</evidence>